<evidence type="ECO:0000259" key="14">
    <source>
        <dbReference type="PROSITE" id="PS51192"/>
    </source>
</evidence>
<dbReference type="PANTHER" id="PTHR47959:SF1">
    <property type="entry name" value="ATP-DEPENDENT RNA HELICASE DBPA"/>
    <property type="match status" value="1"/>
</dbReference>
<evidence type="ECO:0000256" key="10">
    <source>
        <dbReference type="ARBA" id="ARBA00047984"/>
    </source>
</evidence>
<evidence type="ECO:0000259" key="16">
    <source>
        <dbReference type="PROSITE" id="PS51195"/>
    </source>
</evidence>
<feature type="domain" description="Helicase ATP-binding" evidence="14">
    <location>
        <begin position="236"/>
        <end position="478"/>
    </location>
</feature>
<dbReference type="PROSITE" id="PS51192">
    <property type="entry name" value="HELICASE_ATP_BIND_1"/>
    <property type="match status" value="1"/>
</dbReference>
<dbReference type="Proteomes" id="UP000664169">
    <property type="component" value="Unassembled WGS sequence"/>
</dbReference>
<protein>
    <recommendedName>
        <fullName evidence="2">RNA helicase</fullName>
        <ecNumber evidence="2">3.6.4.13</ecNumber>
    </recommendedName>
</protein>
<comment type="similarity">
    <text evidence="12">Belongs to the DEAD box helicase family.</text>
</comment>
<organism evidence="17 18">
    <name type="scientific">Gomphillus americanus</name>
    <dbReference type="NCBI Taxonomy" id="1940652"/>
    <lineage>
        <taxon>Eukaryota</taxon>
        <taxon>Fungi</taxon>
        <taxon>Dikarya</taxon>
        <taxon>Ascomycota</taxon>
        <taxon>Pezizomycotina</taxon>
        <taxon>Lecanoromycetes</taxon>
        <taxon>OSLEUM clade</taxon>
        <taxon>Ostropomycetidae</taxon>
        <taxon>Ostropales</taxon>
        <taxon>Graphidaceae</taxon>
        <taxon>Gomphilloideae</taxon>
        <taxon>Gomphillus</taxon>
    </lineage>
</organism>
<dbReference type="InterPro" id="IPR027417">
    <property type="entry name" value="P-loop_NTPase"/>
</dbReference>
<keyword evidence="6 12" id="KW-0347">Helicase</keyword>
<dbReference type="InterPro" id="IPR014014">
    <property type="entry name" value="RNA_helicase_DEAD_Q_motif"/>
</dbReference>
<dbReference type="PROSITE" id="PS51195">
    <property type="entry name" value="Q_MOTIF"/>
    <property type="match status" value="1"/>
</dbReference>
<dbReference type="Gene3D" id="3.40.50.300">
    <property type="entry name" value="P-loop containing nucleotide triphosphate hydrolases"/>
    <property type="match status" value="2"/>
</dbReference>
<keyword evidence="7 12" id="KW-0067">ATP-binding</keyword>
<dbReference type="EMBL" id="CAJPDQ010000003">
    <property type="protein sequence ID" value="CAF9906839.1"/>
    <property type="molecule type" value="Genomic_DNA"/>
</dbReference>
<dbReference type="GO" id="GO:0005829">
    <property type="term" value="C:cytosol"/>
    <property type="evidence" value="ECO:0007669"/>
    <property type="project" value="TreeGrafter"/>
</dbReference>
<dbReference type="GO" id="GO:0003723">
    <property type="term" value="F:RNA binding"/>
    <property type="evidence" value="ECO:0007669"/>
    <property type="project" value="UniProtKB-KW"/>
</dbReference>
<dbReference type="CDD" id="cd17956">
    <property type="entry name" value="DEADc_DDX51"/>
    <property type="match status" value="1"/>
</dbReference>
<evidence type="ECO:0000313" key="18">
    <source>
        <dbReference type="Proteomes" id="UP000664169"/>
    </source>
</evidence>
<proteinExistence type="inferred from homology"/>
<dbReference type="SMART" id="SM00487">
    <property type="entry name" value="DEXDc"/>
    <property type="match status" value="1"/>
</dbReference>
<dbReference type="OrthoDB" id="3370at2759"/>
<dbReference type="InterPro" id="IPR000629">
    <property type="entry name" value="RNA-helicase_DEAD-box_CS"/>
</dbReference>
<comment type="caution">
    <text evidence="17">The sequence shown here is derived from an EMBL/GenBank/DDBJ whole genome shotgun (WGS) entry which is preliminary data.</text>
</comment>
<evidence type="ECO:0000256" key="3">
    <source>
        <dbReference type="ARBA" id="ARBA00022517"/>
    </source>
</evidence>
<dbReference type="SUPFAM" id="SSF52540">
    <property type="entry name" value="P-loop containing nucleoside triphosphate hydrolases"/>
    <property type="match status" value="1"/>
</dbReference>
<keyword evidence="8" id="KW-0694">RNA-binding</keyword>
<evidence type="ECO:0000256" key="13">
    <source>
        <dbReference type="SAM" id="MobiDB-lite"/>
    </source>
</evidence>
<dbReference type="PROSITE" id="PS00039">
    <property type="entry name" value="DEAD_ATP_HELICASE"/>
    <property type="match status" value="1"/>
</dbReference>
<dbReference type="GO" id="GO:0003724">
    <property type="term" value="F:RNA helicase activity"/>
    <property type="evidence" value="ECO:0007669"/>
    <property type="project" value="UniProtKB-EC"/>
</dbReference>
<dbReference type="PROSITE" id="PS51194">
    <property type="entry name" value="HELICASE_CTER"/>
    <property type="match status" value="1"/>
</dbReference>
<feature type="region of interest" description="Disordered" evidence="13">
    <location>
        <begin position="590"/>
        <end position="612"/>
    </location>
</feature>
<keyword evidence="18" id="KW-1185">Reference proteome</keyword>
<feature type="region of interest" description="Disordered" evidence="13">
    <location>
        <begin position="559"/>
        <end position="578"/>
    </location>
</feature>
<dbReference type="GO" id="GO:0005524">
    <property type="term" value="F:ATP binding"/>
    <property type="evidence" value="ECO:0007669"/>
    <property type="project" value="UniProtKB-KW"/>
</dbReference>
<keyword evidence="3" id="KW-0690">Ribosome biogenesis</keyword>
<keyword evidence="4 12" id="KW-0547">Nucleotide-binding</keyword>
<sequence length="799" mass="88478">MPSRFYARYVPPVISSLNSDGENDSRPRKKKKIKETDTNAGYLDHSIRLNQGLPDTEISKSANSPKRNKKHGASLASASAVAKQLKSEQQTHRDPKKLKTTHDGSNTSVASALDEDAATTVEDKHRSIRAKFQEVTRISQQALHSEIENGRDSEVDRLERIQSTGLQPLPQPKRIKDEPHESISALPKWLANPVIASETASFSDLNISSDTVQQLSQAGFSHAFAIQAAVLSRIIPGPRQHQGDICISALTGSGKTLAYTLPIIEALKDKPVTRLRALIIVPTRELVLQVQEVFRVTGSSLKVGIAVGSKSLKEERDMLIDMEEVYDSEAYQRMYMRLSEADSGIEFMDSSDQDDDNDDRIPARNHVFQRYSKIDVLICTPGRLVDHIISTKGFTLEHLQWLIVDEADRLLDQSFQEWIDVLMPKLEKPVKHSDSLSLRWRRLTLQNQRPLRKIILSATMTQDYSKLVALNLQNPILVTFKGTDQDLPDDAMLGGQNPNVVPMSVPENLSEIAIAVKDTTNKPLYLAQLIQDALQIPASKAEFDRVSTAGLMNSTIDDETRFSAGSSNSGNTTDSSSDAYSEILSDASSIGDGLQDHKDTTMNSPPADTPMPNMDLSTPEMETSSAYDETPSYGMLVFTNTNENALRLCRLLVLLKPSWTSRISPLTKSVGTSSGRKALAAFRKKKIDILVATDLASRGLDLSNLAYVVNYDLPKSATTYIHRVGRTARAGRAGIASTLVAHHEAKWFWNEIGRSSGIRRSHKVKRQEVLLQLTEDEQEAYESALERLGQEAKGNIQAS</sequence>
<evidence type="ECO:0000256" key="2">
    <source>
        <dbReference type="ARBA" id="ARBA00012552"/>
    </source>
</evidence>
<evidence type="ECO:0000256" key="6">
    <source>
        <dbReference type="ARBA" id="ARBA00022806"/>
    </source>
</evidence>
<dbReference type="InterPro" id="IPR011545">
    <property type="entry name" value="DEAD/DEAH_box_helicase_dom"/>
</dbReference>
<comment type="catalytic activity">
    <reaction evidence="10">
        <text>ATP + H2O = ADP + phosphate + H(+)</text>
        <dbReference type="Rhea" id="RHEA:13065"/>
        <dbReference type="ChEBI" id="CHEBI:15377"/>
        <dbReference type="ChEBI" id="CHEBI:15378"/>
        <dbReference type="ChEBI" id="CHEBI:30616"/>
        <dbReference type="ChEBI" id="CHEBI:43474"/>
        <dbReference type="ChEBI" id="CHEBI:456216"/>
        <dbReference type="EC" id="3.6.4.13"/>
    </reaction>
</comment>
<evidence type="ECO:0000256" key="4">
    <source>
        <dbReference type="ARBA" id="ARBA00022741"/>
    </source>
</evidence>
<keyword evidence="9" id="KW-0539">Nucleus</keyword>
<dbReference type="EC" id="3.6.4.13" evidence="2"/>
<evidence type="ECO:0000313" key="17">
    <source>
        <dbReference type="EMBL" id="CAF9906839.1"/>
    </source>
</evidence>
<dbReference type="GO" id="GO:0042254">
    <property type="term" value="P:ribosome biogenesis"/>
    <property type="evidence" value="ECO:0007669"/>
    <property type="project" value="UniProtKB-KW"/>
</dbReference>
<keyword evidence="5 12" id="KW-0378">Hydrolase</keyword>
<reference evidence="17" key="1">
    <citation type="submission" date="2021-03" db="EMBL/GenBank/DDBJ databases">
        <authorList>
            <person name="Tagirdzhanova G."/>
        </authorList>
    </citation>
    <scope>NUCLEOTIDE SEQUENCE</scope>
</reference>
<dbReference type="GO" id="GO:0010467">
    <property type="term" value="P:gene expression"/>
    <property type="evidence" value="ECO:0007669"/>
    <property type="project" value="UniProtKB-ARBA"/>
</dbReference>
<evidence type="ECO:0000256" key="12">
    <source>
        <dbReference type="RuleBase" id="RU000492"/>
    </source>
</evidence>
<dbReference type="GO" id="GO:0005634">
    <property type="term" value="C:nucleus"/>
    <property type="evidence" value="ECO:0007669"/>
    <property type="project" value="UniProtKB-SubCell"/>
</dbReference>
<evidence type="ECO:0000256" key="8">
    <source>
        <dbReference type="ARBA" id="ARBA00022884"/>
    </source>
</evidence>
<evidence type="ECO:0000256" key="5">
    <source>
        <dbReference type="ARBA" id="ARBA00022801"/>
    </source>
</evidence>
<feature type="compositionally biased region" description="Low complexity" evidence="13">
    <location>
        <begin position="563"/>
        <end position="578"/>
    </location>
</feature>
<dbReference type="InterPro" id="IPR050079">
    <property type="entry name" value="DEAD_box_RNA_helicase"/>
</dbReference>
<dbReference type="CDD" id="cd18787">
    <property type="entry name" value="SF2_C_DEAD"/>
    <property type="match status" value="1"/>
</dbReference>
<dbReference type="InterPro" id="IPR014001">
    <property type="entry name" value="Helicase_ATP-bd"/>
</dbReference>
<name>A0A8H3EKB6_9LECA</name>
<evidence type="ECO:0000256" key="11">
    <source>
        <dbReference type="PROSITE-ProRule" id="PRU00552"/>
    </source>
</evidence>
<dbReference type="Pfam" id="PF00271">
    <property type="entry name" value="Helicase_C"/>
    <property type="match status" value="1"/>
</dbReference>
<evidence type="ECO:0000256" key="1">
    <source>
        <dbReference type="ARBA" id="ARBA00004123"/>
    </source>
</evidence>
<gene>
    <name evidence="17" type="ORF">GOMPHAMPRED_004946</name>
</gene>
<evidence type="ECO:0000259" key="15">
    <source>
        <dbReference type="PROSITE" id="PS51194"/>
    </source>
</evidence>
<evidence type="ECO:0000256" key="9">
    <source>
        <dbReference type="ARBA" id="ARBA00023242"/>
    </source>
</evidence>
<dbReference type="GO" id="GO:0016787">
    <property type="term" value="F:hydrolase activity"/>
    <property type="evidence" value="ECO:0007669"/>
    <property type="project" value="UniProtKB-KW"/>
</dbReference>
<comment type="subcellular location">
    <subcellularLocation>
        <location evidence="1">Nucleus</location>
    </subcellularLocation>
</comment>
<feature type="region of interest" description="Disordered" evidence="13">
    <location>
        <begin position="1"/>
        <end position="118"/>
    </location>
</feature>
<accession>A0A8H3EKB6</accession>
<feature type="domain" description="DEAD-box RNA helicase Q" evidence="16">
    <location>
        <begin position="200"/>
        <end position="228"/>
    </location>
</feature>
<dbReference type="InterPro" id="IPR001650">
    <property type="entry name" value="Helicase_C-like"/>
</dbReference>
<dbReference type="Pfam" id="PF00270">
    <property type="entry name" value="DEAD"/>
    <property type="match status" value="2"/>
</dbReference>
<evidence type="ECO:0000256" key="7">
    <source>
        <dbReference type="ARBA" id="ARBA00022840"/>
    </source>
</evidence>
<dbReference type="PANTHER" id="PTHR47959">
    <property type="entry name" value="ATP-DEPENDENT RNA HELICASE RHLE-RELATED"/>
    <property type="match status" value="1"/>
</dbReference>
<dbReference type="SMART" id="SM00490">
    <property type="entry name" value="HELICc"/>
    <property type="match status" value="1"/>
</dbReference>
<dbReference type="AlphaFoldDB" id="A0A8H3EKB6"/>
<feature type="domain" description="Helicase C-terminal" evidence="15">
    <location>
        <begin position="622"/>
        <end position="777"/>
    </location>
</feature>
<feature type="short sequence motif" description="Q motif" evidence="11">
    <location>
        <begin position="200"/>
        <end position="228"/>
    </location>
</feature>